<dbReference type="GO" id="GO:0005988">
    <property type="term" value="P:lactose metabolic process"/>
    <property type="evidence" value="ECO:0007669"/>
    <property type="project" value="UniProtKB-KW"/>
</dbReference>
<dbReference type="PRINTS" id="PR00990">
    <property type="entry name" value="RIBOKINASE"/>
</dbReference>
<evidence type="ECO:0000256" key="8">
    <source>
        <dbReference type="ARBA" id="ARBA00022840"/>
    </source>
</evidence>
<dbReference type="InterPro" id="IPR029056">
    <property type="entry name" value="Ribokinase-like"/>
</dbReference>
<keyword evidence="12" id="KW-0963">Cytoplasm</keyword>
<feature type="binding site" evidence="12">
    <location>
        <begin position="219"/>
        <end position="224"/>
    </location>
    <ligand>
        <name>ATP</name>
        <dbReference type="ChEBI" id="CHEBI:30616"/>
    </ligand>
</feature>
<comment type="similarity">
    <text evidence="1">Belongs to the carbohydrate kinase pfkB family.</text>
</comment>
<accession>A0A0U4FK32</accession>
<dbReference type="Gene3D" id="3.40.1190.20">
    <property type="match status" value="1"/>
</dbReference>
<keyword evidence="13" id="KW-0423">Lactose metabolism</keyword>
<comment type="subunit">
    <text evidence="12">Homodimer.</text>
</comment>
<feature type="binding site" evidence="12">
    <location>
        <position position="251"/>
    </location>
    <ligand>
        <name>substrate</name>
    </ligand>
</feature>
<comment type="pathway">
    <text evidence="13">Carbohydrate metabolism; D-tagatose 6-phosphate degradation; D-glyceraldehyde 3-phosphate and glycerone phosphate from D-tagatose 6-phosphate: step 1/2.</text>
</comment>
<dbReference type="EC" id="2.7.1.15" evidence="2 12"/>
<evidence type="ECO:0000256" key="1">
    <source>
        <dbReference type="ARBA" id="ARBA00005380"/>
    </source>
</evidence>
<dbReference type="PANTHER" id="PTHR10584:SF166">
    <property type="entry name" value="RIBOKINASE"/>
    <property type="match status" value="1"/>
</dbReference>
<dbReference type="RefSeq" id="WP_068445391.1">
    <property type="nucleotide sequence ID" value="NZ_CP013862.1"/>
</dbReference>
<comment type="catalytic activity">
    <reaction evidence="13">
        <text>D-tagatofuranose 6-phosphate + ATP = D-tagatofuranose 1,6-bisphosphate + ADP + H(+)</text>
        <dbReference type="Rhea" id="RHEA:12420"/>
        <dbReference type="ChEBI" id="CHEBI:15378"/>
        <dbReference type="ChEBI" id="CHEBI:30616"/>
        <dbReference type="ChEBI" id="CHEBI:58694"/>
        <dbReference type="ChEBI" id="CHEBI:58695"/>
        <dbReference type="ChEBI" id="CHEBI:456216"/>
        <dbReference type="EC" id="2.7.1.144"/>
    </reaction>
</comment>
<feature type="binding site" evidence="12">
    <location>
        <position position="247"/>
    </location>
    <ligand>
        <name>K(+)</name>
        <dbReference type="ChEBI" id="CHEBI:29103"/>
    </ligand>
</feature>
<dbReference type="AlphaFoldDB" id="A0A0U4FK32"/>
<evidence type="ECO:0000256" key="7">
    <source>
        <dbReference type="ARBA" id="ARBA00022777"/>
    </source>
</evidence>
<feature type="binding site" evidence="12">
    <location>
        <begin position="250"/>
        <end position="251"/>
    </location>
    <ligand>
        <name>ATP</name>
        <dbReference type="ChEBI" id="CHEBI:30616"/>
    </ligand>
</feature>
<dbReference type="KEGG" id="lao:AOX59_10600"/>
<dbReference type="InterPro" id="IPR011611">
    <property type="entry name" value="PfkB_dom"/>
</dbReference>
<evidence type="ECO:0000313" key="15">
    <source>
        <dbReference type="EMBL" id="ALX49006.1"/>
    </source>
</evidence>
<dbReference type="InterPro" id="IPR002173">
    <property type="entry name" value="Carboh/pur_kinase_PfkB_CS"/>
</dbReference>
<dbReference type="PROSITE" id="PS00583">
    <property type="entry name" value="PFKB_KINASES_1"/>
    <property type="match status" value="1"/>
</dbReference>
<dbReference type="PIRSF" id="PIRSF000535">
    <property type="entry name" value="1PFK/6PFK/LacC"/>
    <property type="match status" value="1"/>
</dbReference>
<comment type="subcellular location">
    <subcellularLocation>
        <location evidence="12">Cytoplasm</location>
    </subcellularLocation>
</comment>
<organism evidence="15 16">
    <name type="scientific">Lentibacillus amyloliquefaciens</name>
    <dbReference type="NCBI Taxonomy" id="1472767"/>
    <lineage>
        <taxon>Bacteria</taxon>
        <taxon>Bacillati</taxon>
        <taxon>Bacillota</taxon>
        <taxon>Bacilli</taxon>
        <taxon>Bacillales</taxon>
        <taxon>Bacillaceae</taxon>
        <taxon>Lentibacillus</taxon>
    </lineage>
</organism>
<feature type="binding site" evidence="12">
    <location>
        <begin position="10"/>
        <end position="12"/>
    </location>
    <ligand>
        <name>substrate</name>
    </ligand>
</feature>
<evidence type="ECO:0000256" key="10">
    <source>
        <dbReference type="ARBA" id="ARBA00022958"/>
    </source>
</evidence>
<comment type="catalytic activity">
    <reaction evidence="12">
        <text>D-ribose + ATP = D-ribose 5-phosphate + ADP + H(+)</text>
        <dbReference type="Rhea" id="RHEA:13697"/>
        <dbReference type="ChEBI" id="CHEBI:15378"/>
        <dbReference type="ChEBI" id="CHEBI:30616"/>
        <dbReference type="ChEBI" id="CHEBI:47013"/>
        <dbReference type="ChEBI" id="CHEBI:78346"/>
        <dbReference type="ChEBI" id="CHEBI:456216"/>
        <dbReference type="EC" id="2.7.1.15"/>
    </reaction>
</comment>
<comment type="similarity">
    <text evidence="13">Belongs to the carbohydrate kinase PfkB family. LacC subfamily.</text>
</comment>
<dbReference type="EMBL" id="CP013862">
    <property type="protein sequence ID" value="ALX49006.1"/>
    <property type="molecule type" value="Genomic_DNA"/>
</dbReference>
<feature type="binding site" evidence="12">
    <location>
        <begin position="38"/>
        <end position="42"/>
    </location>
    <ligand>
        <name>substrate</name>
    </ligand>
</feature>
<dbReference type="InterPro" id="IPR017583">
    <property type="entry name" value="Tagatose/fructose_Pkinase"/>
</dbReference>
<dbReference type="GO" id="GO:0005829">
    <property type="term" value="C:cytosol"/>
    <property type="evidence" value="ECO:0007669"/>
    <property type="project" value="TreeGrafter"/>
</dbReference>
<evidence type="ECO:0000256" key="9">
    <source>
        <dbReference type="ARBA" id="ARBA00022842"/>
    </source>
</evidence>
<dbReference type="GO" id="GO:0046872">
    <property type="term" value="F:metal ion binding"/>
    <property type="evidence" value="ECO:0007669"/>
    <property type="project" value="UniProtKB-KW"/>
</dbReference>
<comment type="similarity">
    <text evidence="12">Belongs to the carbohydrate kinase PfkB family. Ribokinase subfamily.</text>
</comment>
<evidence type="ECO:0000256" key="5">
    <source>
        <dbReference type="ARBA" id="ARBA00022723"/>
    </source>
</evidence>
<dbReference type="PROSITE" id="PS00584">
    <property type="entry name" value="PFKB_KINASES_2"/>
    <property type="match status" value="1"/>
</dbReference>
<keyword evidence="7 12" id="KW-0418">Kinase</keyword>
<dbReference type="PANTHER" id="PTHR10584">
    <property type="entry name" value="SUGAR KINASE"/>
    <property type="match status" value="1"/>
</dbReference>
<dbReference type="GO" id="GO:0019303">
    <property type="term" value="P:D-ribose catabolic process"/>
    <property type="evidence" value="ECO:0007669"/>
    <property type="project" value="UniProtKB-UniRule"/>
</dbReference>
<dbReference type="UniPathway" id="UPA00704">
    <property type="reaction ID" value="UER00715"/>
</dbReference>
<dbReference type="NCBIfam" id="TIGR02152">
    <property type="entry name" value="D_ribokin_bact"/>
    <property type="match status" value="1"/>
</dbReference>
<keyword evidence="8 12" id="KW-0067">ATP-binding</keyword>
<feature type="binding site" evidence="12">
    <location>
        <position position="286"/>
    </location>
    <ligand>
        <name>K(+)</name>
        <dbReference type="ChEBI" id="CHEBI:29103"/>
    </ligand>
</feature>
<dbReference type="GO" id="GO:0005524">
    <property type="term" value="F:ATP binding"/>
    <property type="evidence" value="ECO:0007669"/>
    <property type="project" value="UniProtKB-UniRule"/>
</dbReference>
<dbReference type="InterPro" id="IPR011877">
    <property type="entry name" value="Ribokinase"/>
</dbReference>
<keyword evidence="5 12" id="KW-0479">Metal-binding</keyword>
<evidence type="ECO:0000256" key="11">
    <source>
        <dbReference type="ARBA" id="ARBA00023277"/>
    </source>
</evidence>
<evidence type="ECO:0000256" key="12">
    <source>
        <dbReference type="HAMAP-Rule" id="MF_01987"/>
    </source>
</evidence>
<evidence type="ECO:0000256" key="6">
    <source>
        <dbReference type="ARBA" id="ARBA00022741"/>
    </source>
</evidence>
<feature type="active site" description="Proton acceptor" evidence="12">
    <location>
        <position position="251"/>
    </location>
</feature>
<dbReference type="Pfam" id="PF00294">
    <property type="entry name" value="PfkB"/>
    <property type="match status" value="1"/>
</dbReference>
<keyword evidence="4 12" id="KW-0808">Transferase</keyword>
<dbReference type="HAMAP" id="MF_01987">
    <property type="entry name" value="Ribokinase"/>
    <property type="match status" value="1"/>
</dbReference>
<evidence type="ECO:0000256" key="3">
    <source>
        <dbReference type="ARBA" id="ARBA00016943"/>
    </source>
</evidence>
<keyword evidence="10 12" id="KW-0630">Potassium</keyword>
<dbReference type="GO" id="GO:0004747">
    <property type="term" value="F:ribokinase activity"/>
    <property type="evidence" value="ECO:0007669"/>
    <property type="project" value="UniProtKB-UniRule"/>
</dbReference>
<protein>
    <recommendedName>
        <fullName evidence="3 12">Ribokinase</fullName>
        <shortName evidence="12">RK</shortName>
        <ecNumber evidence="2 12">2.7.1.15</ecNumber>
    </recommendedName>
</protein>
<dbReference type="UniPathway" id="UPA00916">
    <property type="reaction ID" value="UER00889"/>
</dbReference>
<comment type="caution">
    <text evidence="12">Lacks conserved residue(s) required for the propagation of feature annotation.</text>
</comment>
<evidence type="ECO:0000313" key="16">
    <source>
        <dbReference type="Proteomes" id="UP000050331"/>
    </source>
</evidence>
<comment type="function">
    <text evidence="12">Catalyzes the phosphorylation of ribose at O-5 in a reaction requiring ATP and magnesium. The resulting D-ribose-5-phosphate can then be used either for sythesis of nucleotides, histidine, and tryptophan, or as a component of the pentose phosphate pathway.</text>
</comment>
<feature type="binding site" evidence="12">
    <location>
        <position position="245"/>
    </location>
    <ligand>
        <name>K(+)</name>
        <dbReference type="ChEBI" id="CHEBI:29103"/>
    </ligand>
</feature>
<comment type="pathway">
    <text evidence="12">Carbohydrate metabolism; D-ribose degradation; D-ribose 5-phosphate from beta-D-ribopyranose: step 2/2.</text>
</comment>
<proteinExistence type="inferred from homology"/>
<keyword evidence="6 12" id="KW-0547">Nucleotide-binding</keyword>
<feature type="binding site" evidence="12">
    <location>
        <position position="183"/>
    </location>
    <ligand>
        <name>ATP</name>
        <dbReference type="ChEBI" id="CHEBI:30616"/>
    </ligand>
</feature>
<sequence length="316" mass="33602">MSVTVVGSINIDTVALTDKYPERGQTIFGNKIEYLPGGKGANQATAVARLGKEVNMIGAIGHDLYGDKLIESLQGSKVNTRFIKRSDSLSTGTAIITIDHTAENTMLVLKGANEDLNKSDIESAFNQIKDSEVLLVQMEVPQETVIRAMQLAKEKGMYVILDPAPAEGITIKALDYADIITPNRQETYHMLGIDVLGIDSALEAAKTFENMGVKNSIIKMGDKGSVVYQSGNWEHIPPIAVKAVDSVGAGDAFAGALACAITDGFDIVSGSHFATAVGALKVTKLGAQMGIPTIDEVEAFCSEQGLKHCNLNESTV</sequence>
<dbReference type="STRING" id="1472767.AOX59_10600"/>
<comment type="activity regulation">
    <text evidence="12">Activated by a monovalent cation that binds near, but not in, the active site. The most likely occupant of the site in vivo is potassium. Ion binding induces a conformational change that may alter substrate affinity.</text>
</comment>
<dbReference type="Proteomes" id="UP000050331">
    <property type="component" value="Chromosome"/>
</dbReference>
<keyword evidence="9 12" id="KW-0460">Magnesium</keyword>
<dbReference type="CDD" id="cd01174">
    <property type="entry name" value="ribokinase"/>
    <property type="match status" value="1"/>
</dbReference>
<dbReference type="GO" id="GO:2001059">
    <property type="term" value="P:D-tagatose 6-phosphate catabolic process"/>
    <property type="evidence" value="ECO:0007669"/>
    <property type="project" value="UniProtKB-UniPathway"/>
</dbReference>
<dbReference type="OrthoDB" id="9775849at2"/>
<name>A0A0U4FK32_9BACI</name>
<keyword evidence="16" id="KW-1185">Reference proteome</keyword>
<dbReference type="GO" id="GO:0009024">
    <property type="term" value="F:tagatose-6-phosphate kinase activity"/>
    <property type="evidence" value="ECO:0007669"/>
    <property type="project" value="UniProtKB-EC"/>
</dbReference>
<keyword evidence="11 12" id="KW-0119">Carbohydrate metabolism</keyword>
<evidence type="ECO:0000256" key="13">
    <source>
        <dbReference type="PIRNR" id="PIRNR000535"/>
    </source>
</evidence>
<dbReference type="SUPFAM" id="SSF53613">
    <property type="entry name" value="Ribokinase-like"/>
    <property type="match status" value="1"/>
</dbReference>
<feature type="binding site" evidence="12">
    <location>
        <position position="281"/>
    </location>
    <ligand>
        <name>K(+)</name>
        <dbReference type="ChEBI" id="CHEBI:29103"/>
    </ligand>
</feature>
<reference evidence="15 16" key="1">
    <citation type="submission" date="2016-01" db="EMBL/GenBank/DDBJ databases">
        <title>Complete genome sequence of strain Lentibacillus amyloliquefaciens LAM0015T isolated from saline sediment.</title>
        <authorList>
            <person name="Wang J.-L."/>
            <person name="He M.-X."/>
        </authorList>
    </citation>
    <scope>NUCLEOTIDE SEQUENCE [LARGE SCALE GENOMIC DNA]</scope>
    <source>
        <strain evidence="15 16">LAM0015</strain>
    </source>
</reference>
<feature type="domain" description="Carbohydrate kinase PfkB" evidence="14">
    <location>
        <begin position="2"/>
        <end position="293"/>
    </location>
</feature>
<gene>
    <name evidence="12" type="primary">rbsK</name>
    <name evidence="15" type="ORF">AOX59_10600</name>
</gene>
<evidence type="ECO:0000259" key="14">
    <source>
        <dbReference type="Pfam" id="PF00294"/>
    </source>
</evidence>
<evidence type="ECO:0000256" key="4">
    <source>
        <dbReference type="ARBA" id="ARBA00022679"/>
    </source>
</evidence>
<comment type="cofactor">
    <cofactor evidence="12">
        <name>Mg(2+)</name>
        <dbReference type="ChEBI" id="CHEBI:18420"/>
    </cofactor>
    <text evidence="12">Requires a divalent cation, most likely magnesium in vivo, as an electrophilic catalyst to aid phosphoryl group transfer. It is the chelate of the metal and the nucleotide that is the actual substrate.</text>
</comment>
<feature type="binding site" evidence="12">
    <location>
        <position position="284"/>
    </location>
    <ligand>
        <name>K(+)</name>
        <dbReference type="ChEBI" id="CHEBI:29103"/>
    </ligand>
</feature>
<feature type="binding site" evidence="12">
    <location>
        <position position="139"/>
    </location>
    <ligand>
        <name>substrate</name>
    </ligand>
</feature>
<dbReference type="InterPro" id="IPR002139">
    <property type="entry name" value="Ribo/fructo_kinase"/>
</dbReference>
<evidence type="ECO:0000256" key="2">
    <source>
        <dbReference type="ARBA" id="ARBA00012035"/>
    </source>
</evidence>